<dbReference type="PIRSF" id="PIRSF009120">
    <property type="entry name" value="UCP009120_prtse"/>
    <property type="match status" value="1"/>
</dbReference>
<dbReference type="RefSeq" id="WP_200234580.1">
    <property type="nucleotide sequence ID" value="NZ_NRRV01000008.1"/>
</dbReference>
<evidence type="ECO:0000313" key="2">
    <source>
        <dbReference type="Proteomes" id="UP000748752"/>
    </source>
</evidence>
<dbReference type="EMBL" id="NRRV01000008">
    <property type="protein sequence ID" value="MBK1630081.1"/>
    <property type="molecule type" value="Genomic_DNA"/>
</dbReference>
<proteinExistence type="predicted"/>
<dbReference type="Proteomes" id="UP000748752">
    <property type="component" value="Unassembled WGS sequence"/>
</dbReference>
<dbReference type="InterPro" id="IPR029055">
    <property type="entry name" value="Ntn_hydrolases_N"/>
</dbReference>
<keyword evidence="1" id="KW-0647">Proteasome</keyword>
<dbReference type="InterPro" id="IPR016545">
    <property type="entry name" value="UCP009120_prtse"/>
</dbReference>
<name>A0ABS1CDV0_9GAMM</name>
<evidence type="ECO:0000313" key="1">
    <source>
        <dbReference type="EMBL" id="MBK1630081.1"/>
    </source>
</evidence>
<dbReference type="SUPFAM" id="SSF56235">
    <property type="entry name" value="N-terminal nucleophile aminohydrolases (Ntn hydrolases)"/>
    <property type="match status" value="1"/>
</dbReference>
<sequence>MTYCVGLLLDDGLVMASDSRTNAGVDHISSYSKLHLFQPGPDRYFVLLAAGNLATTREVVDRIRRDLDRTTGFDAGGAPAETLATVHYLFEAARYVGRVSREVQLLHGPALREVGAAPEATFILGGRIGHEPPALLLIYPQGNAIAATPETPYLQIGESKFGKSSLDRFARRSLSLEDGARLCLVSLESTARANLTVAPPYEVVLCPKDWMGPSQRLRLDERDPDLVALTESWETGQRRAFESLPAFAWEAPAGGNAAT</sequence>
<comment type="caution">
    <text evidence="1">The sequence shown here is derived from an EMBL/GenBank/DDBJ whole genome shotgun (WGS) entry which is preliminary data.</text>
</comment>
<organism evidence="1 2">
    <name type="scientific">Thiohalocapsa halophila</name>
    <dbReference type="NCBI Taxonomy" id="69359"/>
    <lineage>
        <taxon>Bacteria</taxon>
        <taxon>Pseudomonadati</taxon>
        <taxon>Pseudomonadota</taxon>
        <taxon>Gammaproteobacteria</taxon>
        <taxon>Chromatiales</taxon>
        <taxon>Chromatiaceae</taxon>
        <taxon>Thiohalocapsa</taxon>
    </lineage>
</organism>
<gene>
    <name evidence="1" type="ORF">CKO31_04860</name>
</gene>
<accession>A0ABS1CDV0</accession>
<protein>
    <submittedName>
        <fullName evidence="1">20S proteasome subunit A/B</fullName>
    </submittedName>
</protein>
<dbReference type="Gene3D" id="3.60.20.10">
    <property type="entry name" value="Glutamine Phosphoribosylpyrophosphate, subunit 1, domain 1"/>
    <property type="match status" value="1"/>
</dbReference>
<dbReference type="GO" id="GO:0000502">
    <property type="term" value="C:proteasome complex"/>
    <property type="evidence" value="ECO:0007669"/>
    <property type="project" value="UniProtKB-KW"/>
</dbReference>
<reference evidence="1 2" key="1">
    <citation type="journal article" date="2020" name="Microorganisms">
        <title>Osmotic Adaptation and Compatible Solute Biosynthesis of Phototrophic Bacteria as Revealed from Genome Analyses.</title>
        <authorList>
            <person name="Imhoff J.F."/>
            <person name="Rahn T."/>
            <person name="Kunzel S."/>
            <person name="Keller A."/>
            <person name="Neulinger S.C."/>
        </authorList>
    </citation>
    <scope>NUCLEOTIDE SEQUENCE [LARGE SCALE GENOMIC DNA]</scope>
    <source>
        <strain evidence="1 2">DSM 6210</strain>
    </source>
</reference>
<keyword evidence="2" id="KW-1185">Reference proteome</keyword>